<feature type="transmembrane region" description="Helical" evidence="1">
    <location>
        <begin position="18"/>
        <end position="37"/>
    </location>
</feature>
<evidence type="ECO:0000256" key="1">
    <source>
        <dbReference type="SAM" id="Phobius"/>
    </source>
</evidence>
<feature type="transmembrane region" description="Helical" evidence="1">
    <location>
        <begin position="64"/>
        <end position="82"/>
    </location>
</feature>
<evidence type="ECO:0008006" key="4">
    <source>
        <dbReference type="Google" id="ProtNLM"/>
    </source>
</evidence>
<dbReference type="RefSeq" id="WP_394831940.1">
    <property type="nucleotide sequence ID" value="NZ_CP089929.1"/>
</dbReference>
<name>A0ABZ2KUL7_9BACT</name>
<sequence length="744" mass="80232">MIGQAGSAFGAWGKPPDAVAWAALALAILFAAVAFAATRSRSPETTAFAMWLHDGPHGLSRRRFLAITSFVAAFASLGYIAYYLRGGPRIIDATSYFLQGRALSHGSIAWPVAEPSALFRGRFLLFREPNLLSGIFPPGYPLLLAIGFRIGAPMVTGPVLAAGIVLTTYFLTYEIARATGLSRNVDMTARFAAAISIVCAALRYHTADTMSHGACAFAITLAIALALRALRLRDPWLFVLSGLAVGYVAATRMVSAIPVALGVFALVLRSTARPRDFLLVALGTVPGLALLFIAQHAATGHWFGSTQLAYYAVSDGPHDCFRYGFGHGIGCLVEHTDFVRARLPNGYGVLEAAGTTLRRLWPHTADVVNFEPLFLVLLLPVARIVRGQPICRILAAVVGLQIVAYAPFYFDGNYPGGGARFFADVIPIEHGLIALAVTSARLSLPRIFAVLSVSAIGFALHSAYGHRALADRDGGRPMYEPDLAREKGADHGLIYFDTDHGFNLAYDPSLTASHGIVAVRRRHDDRDRILYDWLGHPRSHLYRFAEGEGGTSIVEAWTPPPIVNETYRFEAEAEWPPFAQHGGYARPIFAEGTGASDDRVLELVPEGDEPAWADIELPLPTPTPNGFPTAPGDKPGTFVIEPRVLRRGTGGKGTLVLYGIGPSTERVEKARWEWTDPQKPTNIQSGEGAKKGSDILDLSSQTVSFDEALEPLSQGGGPNLRCRLVLRAQHGAVGLDKTTVKAHR</sequence>
<protein>
    <recommendedName>
        <fullName evidence="4">Glycosyltransferase RgtA/B/C/D-like domain-containing protein</fullName>
    </recommendedName>
</protein>
<feature type="transmembrane region" description="Helical" evidence="1">
    <location>
        <begin position="211"/>
        <end position="230"/>
    </location>
</feature>
<gene>
    <name evidence="2" type="ORF">LVJ94_36025</name>
</gene>
<keyword evidence="3" id="KW-1185">Reference proteome</keyword>
<keyword evidence="1" id="KW-0812">Transmembrane</keyword>
<proteinExistence type="predicted"/>
<feature type="transmembrane region" description="Helical" evidence="1">
    <location>
        <begin position="158"/>
        <end position="176"/>
    </location>
</feature>
<reference evidence="2" key="1">
    <citation type="submission" date="2021-12" db="EMBL/GenBank/DDBJ databases">
        <title>Discovery of the Pendulisporaceae a myxobacterial family with distinct sporulation behavior and unique specialized metabolism.</title>
        <authorList>
            <person name="Garcia R."/>
            <person name="Popoff A."/>
            <person name="Bader C.D."/>
            <person name="Loehr J."/>
            <person name="Walesch S."/>
            <person name="Walt C."/>
            <person name="Boldt J."/>
            <person name="Bunk B."/>
            <person name="Haeckl F.J.F.P.J."/>
            <person name="Gunesch A.P."/>
            <person name="Birkelbach J."/>
            <person name="Nuebel U."/>
            <person name="Pietschmann T."/>
            <person name="Bach T."/>
            <person name="Mueller R."/>
        </authorList>
    </citation>
    <scope>NUCLEOTIDE SEQUENCE</scope>
    <source>
        <strain evidence="2">MSr11367</strain>
    </source>
</reference>
<keyword evidence="1" id="KW-0472">Membrane</keyword>
<organism evidence="2 3">
    <name type="scientific">Pendulispora rubella</name>
    <dbReference type="NCBI Taxonomy" id="2741070"/>
    <lineage>
        <taxon>Bacteria</taxon>
        <taxon>Pseudomonadati</taxon>
        <taxon>Myxococcota</taxon>
        <taxon>Myxococcia</taxon>
        <taxon>Myxococcales</taxon>
        <taxon>Sorangiineae</taxon>
        <taxon>Pendulisporaceae</taxon>
        <taxon>Pendulispora</taxon>
    </lineage>
</organism>
<feature type="transmembrane region" description="Helical" evidence="1">
    <location>
        <begin position="237"/>
        <end position="265"/>
    </location>
</feature>
<dbReference type="EMBL" id="CP089983">
    <property type="protein sequence ID" value="WXB02313.1"/>
    <property type="molecule type" value="Genomic_DNA"/>
</dbReference>
<accession>A0ABZ2KUL7</accession>
<evidence type="ECO:0000313" key="3">
    <source>
        <dbReference type="Proteomes" id="UP001374803"/>
    </source>
</evidence>
<dbReference type="Proteomes" id="UP001374803">
    <property type="component" value="Chromosome"/>
</dbReference>
<evidence type="ECO:0000313" key="2">
    <source>
        <dbReference type="EMBL" id="WXB02313.1"/>
    </source>
</evidence>
<keyword evidence="1" id="KW-1133">Transmembrane helix</keyword>
<feature type="transmembrane region" description="Helical" evidence="1">
    <location>
        <begin position="277"/>
        <end position="294"/>
    </location>
</feature>